<evidence type="ECO:0000259" key="3">
    <source>
        <dbReference type="Pfam" id="PF02342"/>
    </source>
</evidence>
<accession>A0A7W6B4A9</accession>
<dbReference type="Gene3D" id="2.60.60.30">
    <property type="entry name" value="sav2460 like domains"/>
    <property type="match status" value="1"/>
</dbReference>
<dbReference type="InterPro" id="IPR003325">
    <property type="entry name" value="TerD"/>
</dbReference>
<feature type="region of interest" description="Disordered" evidence="2">
    <location>
        <begin position="78"/>
        <end position="131"/>
    </location>
</feature>
<keyword evidence="6" id="KW-1185">Reference proteome</keyword>
<feature type="domain" description="TerD" evidence="3">
    <location>
        <begin position="4"/>
        <end position="234"/>
    </location>
</feature>
<evidence type="ECO:0000313" key="4">
    <source>
        <dbReference type="EMBL" id="MBB3915353.1"/>
    </source>
</evidence>
<gene>
    <name evidence="5" type="ORF">EFB14_16860</name>
    <name evidence="4" type="ORF">GGQ65_002643</name>
</gene>
<dbReference type="AlphaFoldDB" id="A0A7W6B4A9"/>
<evidence type="ECO:0000256" key="1">
    <source>
        <dbReference type="ARBA" id="ARBA00022686"/>
    </source>
</evidence>
<dbReference type="GO" id="GO:0046690">
    <property type="term" value="P:response to tellurium ion"/>
    <property type="evidence" value="ECO:0007669"/>
    <property type="project" value="UniProtKB-KW"/>
</dbReference>
<dbReference type="InterPro" id="IPR051324">
    <property type="entry name" value="Stress/Tellurium_Resist"/>
</dbReference>
<feature type="compositionally biased region" description="Polar residues" evidence="2">
    <location>
        <begin position="78"/>
        <end position="93"/>
    </location>
</feature>
<dbReference type="Pfam" id="PF02342">
    <property type="entry name" value="TerD"/>
    <property type="match status" value="1"/>
</dbReference>
<evidence type="ECO:0000256" key="2">
    <source>
        <dbReference type="SAM" id="MobiDB-lite"/>
    </source>
</evidence>
<comment type="caution">
    <text evidence="4">The sequence shown here is derived from an EMBL/GenBank/DDBJ whole genome shotgun (WGS) entry which is preliminary data.</text>
</comment>
<dbReference type="EMBL" id="RJJU01000008">
    <property type="protein sequence ID" value="RUM12044.1"/>
    <property type="molecule type" value="Genomic_DNA"/>
</dbReference>
<organism evidence="4 7">
    <name type="scientific">Rhizobium fabae</name>
    <dbReference type="NCBI Taxonomy" id="573179"/>
    <lineage>
        <taxon>Bacteria</taxon>
        <taxon>Pseudomonadati</taxon>
        <taxon>Pseudomonadota</taxon>
        <taxon>Alphaproteobacteria</taxon>
        <taxon>Hyphomicrobiales</taxon>
        <taxon>Rhizobiaceae</taxon>
        <taxon>Rhizobium/Agrobacterium group</taxon>
        <taxon>Rhizobium</taxon>
    </lineage>
</organism>
<dbReference type="EMBL" id="JACIDG010000006">
    <property type="protein sequence ID" value="MBB3915353.1"/>
    <property type="molecule type" value="Genomic_DNA"/>
</dbReference>
<sequence length="236" mass="25902">MATFKLNKGQSFQIQKEIQLVHSGLVWDPPEGSGPAFDLDVHCFALVHPGGDANRARLYNEGSHALCYAFVRSSGNPEGSLTKNADGSFQTDDGSMWHERDDRTGRGGPVKRPEPDEDDDDDDHHGGGHHDEGFREEFKIVLAKLPAEVSELAVWATIHDAERKKQDFGKVKNAYIEVCDAMDDELCRYQLTAEFAGKTTIQVASFLKQPDGSWRFHAVGAGSNAGLGDVIQAYLG</sequence>
<feature type="compositionally biased region" description="Basic and acidic residues" evidence="2">
    <location>
        <begin position="95"/>
        <end position="105"/>
    </location>
</feature>
<dbReference type="CDD" id="cd06974">
    <property type="entry name" value="TerD_like"/>
    <property type="match status" value="1"/>
</dbReference>
<protein>
    <submittedName>
        <fullName evidence="5">Stress protein</fullName>
    </submittedName>
    <submittedName>
        <fullName evidence="4">Tellurium resistance protein TerD</fullName>
    </submittedName>
</protein>
<name>A0A7W6B4A9_9HYPH</name>
<dbReference type="Proteomes" id="UP000272004">
    <property type="component" value="Unassembled WGS sequence"/>
</dbReference>
<evidence type="ECO:0000313" key="6">
    <source>
        <dbReference type="Proteomes" id="UP000272004"/>
    </source>
</evidence>
<reference evidence="5 6" key="1">
    <citation type="submission" date="2018-11" db="EMBL/GenBank/DDBJ databases">
        <authorList>
            <person name="Huo Y."/>
        </authorList>
    </citation>
    <scope>NUCLEOTIDE SEQUENCE [LARGE SCALE GENOMIC DNA]</scope>
    <source>
        <strain evidence="5 6">CCBAU 33202</strain>
    </source>
</reference>
<evidence type="ECO:0000313" key="7">
    <source>
        <dbReference type="Proteomes" id="UP000545490"/>
    </source>
</evidence>
<dbReference type="Proteomes" id="UP000545490">
    <property type="component" value="Unassembled WGS sequence"/>
</dbReference>
<reference evidence="4 7" key="2">
    <citation type="submission" date="2020-08" db="EMBL/GenBank/DDBJ databases">
        <title>Genomic Encyclopedia of Type Strains, Phase IV (KMG-IV): sequencing the most valuable type-strain genomes for metagenomic binning, comparative biology and taxonomic classification.</title>
        <authorList>
            <person name="Goeker M."/>
        </authorList>
    </citation>
    <scope>NUCLEOTIDE SEQUENCE [LARGE SCALE GENOMIC DNA]</scope>
    <source>
        <strain evidence="4 7">DSM 19331</strain>
    </source>
</reference>
<evidence type="ECO:0000313" key="5">
    <source>
        <dbReference type="EMBL" id="RUM12044.1"/>
    </source>
</evidence>
<dbReference type="PANTHER" id="PTHR32097">
    <property type="entry name" value="CAMP-BINDING PROTEIN 1-RELATED"/>
    <property type="match status" value="1"/>
</dbReference>
<keyword evidence="1" id="KW-0778">Tellurium resistance</keyword>
<dbReference type="RefSeq" id="WP_126827261.1">
    <property type="nucleotide sequence ID" value="NZ_JACIDG010000006.1"/>
</dbReference>
<proteinExistence type="predicted"/>
<dbReference type="PANTHER" id="PTHR32097:SF17">
    <property type="entry name" value="CAMP-BINDING PROTEIN 1-RELATED"/>
    <property type="match status" value="1"/>
</dbReference>